<feature type="domain" description="IspG C-terminal" evidence="9">
    <location>
        <begin position="282"/>
        <end position="369"/>
    </location>
</feature>
<dbReference type="GO" id="GO:0016114">
    <property type="term" value="P:terpenoid biosynthetic process"/>
    <property type="evidence" value="ECO:0007669"/>
    <property type="project" value="InterPro"/>
</dbReference>
<evidence type="ECO:0000256" key="3">
    <source>
        <dbReference type="ARBA" id="ARBA00023002"/>
    </source>
</evidence>
<dbReference type="AlphaFoldDB" id="A0A9X4MEU2"/>
<gene>
    <name evidence="7 10" type="primary">ispG</name>
    <name evidence="10" type="synonym">gcpE</name>
    <name evidence="10" type="ORF">OLX77_08710</name>
</gene>
<dbReference type="GO" id="GO:0019288">
    <property type="term" value="P:isopentenyl diphosphate biosynthetic process, methylerythritol 4-phosphate pathway"/>
    <property type="evidence" value="ECO:0007669"/>
    <property type="project" value="UniProtKB-UniRule"/>
</dbReference>
<keyword evidence="6 7" id="KW-0414">Isoprene biosynthesis</keyword>
<dbReference type="EMBL" id="JAPHEH010000001">
    <property type="protein sequence ID" value="MDG4476234.1"/>
    <property type="molecule type" value="Genomic_DNA"/>
</dbReference>
<dbReference type="PANTHER" id="PTHR30454">
    <property type="entry name" value="4-HYDROXY-3-METHYLBUT-2-EN-1-YL DIPHOSPHATE SYNTHASE"/>
    <property type="match status" value="1"/>
</dbReference>
<feature type="binding site" evidence="7">
    <location>
        <position position="289"/>
    </location>
    <ligand>
        <name>[4Fe-4S] cluster</name>
        <dbReference type="ChEBI" id="CHEBI:49883"/>
    </ligand>
</feature>
<comment type="function">
    <text evidence="7">Converts 2C-methyl-D-erythritol 2,4-cyclodiphosphate (ME-2,4cPP) into 1-hydroxy-2-methyl-2-(E)-butenyl 4-diphosphate.</text>
</comment>
<keyword evidence="1 7" id="KW-0004">4Fe-4S</keyword>
<dbReference type="GO" id="GO:0005506">
    <property type="term" value="F:iron ion binding"/>
    <property type="evidence" value="ECO:0007669"/>
    <property type="project" value="InterPro"/>
</dbReference>
<evidence type="ECO:0000256" key="7">
    <source>
        <dbReference type="HAMAP-Rule" id="MF_00159"/>
    </source>
</evidence>
<feature type="binding site" evidence="7">
    <location>
        <position position="286"/>
    </location>
    <ligand>
        <name>[4Fe-4S] cluster</name>
        <dbReference type="ChEBI" id="CHEBI:49883"/>
    </ligand>
</feature>
<reference evidence="10" key="1">
    <citation type="journal article" date="2022" name="bioRxiv">
        <title>Thiovibrio frasassiensisgen. nov., sp. nov., an autotrophic, elemental sulfur disproportionating bacterium isolated from sulfidic karst sediment, and proposal of Thiovibrionaceae fam. nov.</title>
        <authorList>
            <person name="Aronson H."/>
            <person name="Thomas C."/>
            <person name="Bhattacharyya M."/>
            <person name="Eckstein S."/>
            <person name="Jensen S."/>
            <person name="Barco R."/>
            <person name="Macalady J."/>
            <person name="Amend J."/>
        </authorList>
    </citation>
    <scope>NUCLEOTIDE SEQUENCE</scope>
    <source>
        <strain evidence="10">RS19-109</strain>
    </source>
</reference>
<dbReference type="NCBIfam" id="NF001540">
    <property type="entry name" value="PRK00366.1"/>
    <property type="match status" value="1"/>
</dbReference>
<dbReference type="EC" id="1.17.7.3" evidence="7"/>
<comment type="cofactor">
    <cofactor evidence="7">
        <name>[4Fe-4S] cluster</name>
        <dbReference type="ChEBI" id="CHEBI:49883"/>
    </cofactor>
    <text evidence="7">Binds 1 [4Fe-4S] cluster.</text>
</comment>
<feature type="domain" description="IspG TIM-barrel" evidence="8">
    <location>
        <begin position="28"/>
        <end position="268"/>
    </location>
</feature>
<sequence length="382" mass="41293">MHYAPAKEGCRKKSKSVYSRTMITRKKTRQIKVGNVPVGGDAPIAVQSMTNTDTRDVAATVAQIERLSEAGCEIIRVAVLDLEAAAAITRIREQITIPLIADIHFDARLAIASMEHGAQGIRINPGNLGGPDKLARVVAAAKQHRVPIRVGVNSGSVEKDILQKFGHPTPEALVESALRNVQLLEALDFDQIKISLKSSDALNTLEAYRLLSSQCDYPLHLGVTEAGGLIAGTVKSSVALGILLYEGIGDTFRISLTRDPVEEIRVGYELLRSLHIRERGPELISCPTCGRCQVNLFSLAEQVERHIQNIETPLKIAVMGCVVNGPGEAKEADIGVAGGHGVGIIFKKGQLYKKVAEDKLLAVFLAEIDAMIEEARQNAHKP</sequence>
<organism evidence="10 11">
    <name type="scientific">Thiovibrio frasassiensis</name>
    <dbReference type="NCBI Taxonomy" id="2984131"/>
    <lineage>
        <taxon>Bacteria</taxon>
        <taxon>Pseudomonadati</taxon>
        <taxon>Thermodesulfobacteriota</taxon>
        <taxon>Desulfobulbia</taxon>
        <taxon>Desulfobulbales</taxon>
        <taxon>Thiovibrionaceae</taxon>
        <taxon>Thiovibrio</taxon>
    </lineage>
</organism>
<comment type="caution">
    <text evidence="10">The sequence shown here is derived from an EMBL/GenBank/DDBJ whole genome shotgun (WGS) entry which is preliminary data.</text>
</comment>
<dbReference type="GO" id="GO:0046429">
    <property type="term" value="F:4-hydroxy-3-methylbut-2-en-1-yl diphosphate synthase activity (ferredoxin)"/>
    <property type="evidence" value="ECO:0007669"/>
    <property type="project" value="UniProtKB-UniRule"/>
</dbReference>
<evidence type="ECO:0000256" key="2">
    <source>
        <dbReference type="ARBA" id="ARBA00022723"/>
    </source>
</evidence>
<dbReference type="SUPFAM" id="SSF56014">
    <property type="entry name" value="Nitrite and sulphite reductase 4Fe-4S domain-like"/>
    <property type="match status" value="1"/>
</dbReference>
<keyword evidence="5 7" id="KW-0411">Iron-sulfur</keyword>
<dbReference type="Pfam" id="PF04551">
    <property type="entry name" value="GcpE"/>
    <property type="match status" value="1"/>
</dbReference>
<evidence type="ECO:0000259" key="9">
    <source>
        <dbReference type="Pfam" id="PF26540"/>
    </source>
</evidence>
<dbReference type="InterPro" id="IPR016425">
    <property type="entry name" value="IspG_bac"/>
</dbReference>
<accession>A0A9X4MEU2</accession>
<dbReference type="SUPFAM" id="SSF51717">
    <property type="entry name" value="Dihydropteroate synthetase-like"/>
    <property type="match status" value="1"/>
</dbReference>
<dbReference type="GO" id="GO:0141197">
    <property type="term" value="F:4-hydroxy-3-methylbut-2-enyl-diphosphate synthase activity (flavodoxin)"/>
    <property type="evidence" value="ECO:0007669"/>
    <property type="project" value="UniProtKB-EC"/>
</dbReference>
<dbReference type="InterPro" id="IPR004588">
    <property type="entry name" value="IspG_bac-typ"/>
</dbReference>
<dbReference type="NCBIfam" id="TIGR00612">
    <property type="entry name" value="ispG_gcpE"/>
    <property type="match status" value="1"/>
</dbReference>
<keyword evidence="11" id="KW-1185">Reference proteome</keyword>
<dbReference type="PANTHER" id="PTHR30454:SF0">
    <property type="entry name" value="4-HYDROXY-3-METHYLBUT-2-EN-1-YL DIPHOSPHATE SYNTHASE (FERREDOXIN), CHLOROPLASTIC"/>
    <property type="match status" value="1"/>
</dbReference>
<comment type="similarity">
    <text evidence="7">Belongs to the IspG family.</text>
</comment>
<keyword evidence="2 7" id="KW-0479">Metal-binding</keyword>
<dbReference type="Gene3D" id="3.30.413.10">
    <property type="entry name" value="Sulfite Reductase Hemoprotein, domain 1"/>
    <property type="match status" value="1"/>
</dbReference>
<dbReference type="InterPro" id="IPR011005">
    <property type="entry name" value="Dihydropteroate_synth-like_sf"/>
</dbReference>
<dbReference type="RefSeq" id="WP_307633204.1">
    <property type="nucleotide sequence ID" value="NZ_JAPHEH010000001.1"/>
</dbReference>
<reference evidence="10" key="2">
    <citation type="submission" date="2022-10" db="EMBL/GenBank/DDBJ databases">
        <authorList>
            <person name="Aronson H.S."/>
        </authorList>
    </citation>
    <scope>NUCLEOTIDE SEQUENCE</scope>
    <source>
        <strain evidence="10">RS19-109</strain>
    </source>
</reference>
<evidence type="ECO:0000256" key="5">
    <source>
        <dbReference type="ARBA" id="ARBA00023014"/>
    </source>
</evidence>
<dbReference type="Gene3D" id="3.20.20.20">
    <property type="entry name" value="Dihydropteroate synthase-like"/>
    <property type="match status" value="1"/>
</dbReference>
<evidence type="ECO:0000256" key="4">
    <source>
        <dbReference type="ARBA" id="ARBA00023004"/>
    </source>
</evidence>
<dbReference type="InterPro" id="IPR045854">
    <property type="entry name" value="NO2/SO3_Rdtase_4Fe4S_sf"/>
</dbReference>
<protein>
    <recommendedName>
        <fullName evidence="7">4-hydroxy-3-methylbut-2-en-1-yl diphosphate synthase (flavodoxin)</fullName>
        <ecNumber evidence="7">1.17.7.3</ecNumber>
    </recommendedName>
    <alternativeName>
        <fullName evidence="7">1-hydroxy-2-methyl-2-(E)-butenyl 4-diphosphate synthase</fullName>
    </alternativeName>
</protein>
<feature type="binding site" evidence="7">
    <location>
        <position position="328"/>
    </location>
    <ligand>
        <name>[4Fe-4S] cluster</name>
        <dbReference type="ChEBI" id="CHEBI:49883"/>
    </ligand>
</feature>
<dbReference type="GO" id="GO:0051539">
    <property type="term" value="F:4 iron, 4 sulfur cluster binding"/>
    <property type="evidence" value="ECO:0007669"/>
    <property type="project" value="UniProtKB-UniRule"/>
</dbReference>
<comment type="pathway">
    <text evidence="7">Isoprenoid biosynthesis; isopentenyl diphosphate biosynthesis via DXP pathway; isopentenyl diphosphate from 1-deoxy-D-xylulose 5-phosphate: step 5/6.</text>
</comment>
<dbReference type="FunFam" id="3.20.20.20:FF:000001">
    <property type="entry name" value="4-hydroxy-3-methylbut-2-en-1-yl diphosphate synthase (flavodoxin)"/>
    <property type="match status" value="1"/>
</dbReference>
<feature type="binding site" evidence="7">
    <location>
        <position position="321"/>
    </location>
    <ligand>
        <name>[4Fe-4S] cluster</name>
        <dbReference type="ChEBI" id="CHEBI:49883"/>
    </ligand>
</feature>
<evidence type="ECO:0000313" key="11">
    <source>
        <dbReference type="Proteomes" id="UP001154240"/>
    </source>
</evidence>
<name>A0A9X4MEU2_9BACT</name>
<dbReference type="InterPro" id="IPR058578">
    <property type="entry name" value="IspG_TIM"/>
</dbReference>
<evidence type="ECO:0000259" key="8">
    <source>
        <dbReference type="Pfam" id="PF04551"/>
    </source>
</evidence>
<dbReference type="Proteomes" id="UP001154240">
    <property type="component" value="Unassembled WGS sequence"/>
</dbReference>
<comment type="catalytic activity">
    <reaction evidence="7">
        <text>(2E)-4-hydroxy-3-methylbut-2-enyl diphosphate + oxidized [flavodoxin] + H2O + 2 H(+) = 2-C-methyl-D-erythritol 2,4-cyclic diphosphate + reduced [flavodoxin]</text>
        <dbReference type="Rhea" id="RHEA:43604"/>
        <dbReference type="Rhea" id="RHEA-COMP:10622"/>
        <dbReference type="Rhea" id="RHEA-COMP:10623"/>
        <dbReference type="ChEBI" id="CHEBI:15377"/>
        <dbReference type="ChEBI" id="CHEBI:15378"/>
        <dbReference type="ChEBI" id="CHEBI:57618"/>
        <dbReference type="ChEBI" id="CHEBI:58210"/>
        <dbReference type="ChEBI" id="CHEBI:58483"/>
        <dbReference type="ChEBI" id="CHEBI:128753"/>
        <dbReference type="EC" id="1.17.7.3"/>
    </reaction>
</comment>
<dbReference type="Pfam" id="PF26540">
    <property type="entry name" value="GcpE_C"/>
    <property type="match status" value="1"/>
</dbReference>
<evidence type="ECO:0000256" key="1">
    <source>
        <dbReference type="ARBA" id="ARBA00022485"/>
    </source>
</evidence>
<dbReference type="HAMAP" id="MF_00159">
    <property type="entry name" value="IspG"/>
    <property type="match status" value="1"/>
</dbReference>
<keyword evidence="3 7" id="KW-0560">Oxidoreductase</keyword>
<evidence type="ECO:0000313" key="10">
    <source>
        <dbReference type="EMBL" id="MDG4476234.1"/>
    </source>
</evidence>
<dbReference type="InterPro" id="IPR058579">
    <property type="entry name" value="IspG_C"/>
</dbReference>
<keyword evidence="4 7" id="KW-0408">Iron</keyword>
<proteinExistence type="inferred from homology"/>
<dbReference type="PIRSF" id="PIRSF004640">
    <property type="entry name" value="IspG"/>
    <property type="match status" value="1"/>
</dbReference>
<evidence type="ECO:0000256" key="6">
    <source>
        <dbReference type="ARBA" id="ARBA00023229"/>
    </source>
</evidence>